<dbReference type="Pfam" id="PF09839">
    <property type="entry name" value="DUF2066"/>
    <property type="match status" value="1"/>
</dbReference>
<feature type="chain" id="PRO_5045148890" description="DUF2066 domain-containing protein" evidence="2">
    <location>
        <begin position="22"/>
        <end position="353"/>
    </location>
</feature>
<name>A0ABY1BLX8_9PSED</name>
<reference evidence="3 4" key="1">
    <citation type="submission" date="2016-10" db="EMBL/GenBank/DDBJ databases">
        <authorList>
            <person name="Varghese N."/>
            <person name="Submissions S."/>
        </authorList>
    </citation>
    <scope>NUCLEOTIDE SEQUENCE [LARGE SCALE GENOMIC DNA]</scope>
    <source>
        <strain evidence="3 4">CIP 109853</strain>
    </source>
</reference>
<organism evidence="3 4">
    <name type="scientific">Pseudomonas cuatrocienegasensis</name>
    <dbReference type="NCBI Taxonomy" id="543360"/>
    <lineage>
        <taxon>Bacteria</taxon>
        <taxon>Pseudomonadati</taxon>
        <taxon>Pseudomonadota</taxon>
        <taxon>Gammaproteobacteria</taxon>
        <taxon>Pseudomonadales</taxon>
        <taxon>Pseudomonadaceae</taxon>
        <taxon>Pseudomonas</taxon>
    </lineage>
</organism>
<evidence type="ECO:0000256" key="2">
    <source>
        <dbReference type="SAM" id="SignalP"/>
    </source>
</evidence>
<dbReference type="InterPro" id="IPR018642">
    <property type="entry name" value="DUF2066"/>
</dbReference>
<feature type="signal peptide" evidence="2">
    <location>
        <begin position="1"/>
        <end position="21"/>
    </location>
</feature>
<feature type="region of interest" description="Disordered" evidence="1">
    <location>
        <begin position="314"/>
        <end position="347"/>
    </location>
</feature>
<proteinExistence type="predicted"/>
<dbReference type="EMBL" id="FOFP01000016">
    <property type="protein sequence ID" value="SER15465.1"/>
    <property type="molecule type" value="Genomic_DNA"/>
</dbReference>
<evidence type="ECO:0000313" key="3">
    <source>
        <dbReference type="EMBL" id="SER15465.1"/>
    </source>
</evidence>
<protein>
    <recommendedName>
        <fullName evidence="5">DUF2066 domain-containing protein</fullName>
    </recommendedName>
</protein>
<keyword evidence="4" id="KW-1185">Reference proteome</keyword>
<feature type="compositionally biased region" description="Low complexity" evidence="1">
    <location>
        <begin position="325"/>
        <end position="345"/>
    </location>
</feature>
<keyword evidence="2" id="KW-0732">Signal</keyword>
<dbReference type="Proteomes" id="UP000198512">
    <property type="component" value="Unassembled WGS sequence"/>
</dbReference>
<evidence type="ECO:0000256" key="1">
    <source>
        <dbReference type="SAM" id="MobiDB-lite"/>
    </source>
</evidence>
<comment type="caution">
    <text evidence="3">The sequence shown here is derived from an EMBL/GenBank/DDBJ whole genome shotgun (WGS) entry which is preliminary data.</text>
</comment>
<evidence type="ECO:0008006" key="5">
    <source>
        <dbReference type="Google" id="ProtNLM"/>
    </source>
</evidence>
<accession>A0ABY1BLX8</accession>
<dbReference type="RefSeq" id="WP_069518555.1">
    <property type="nucleotide sequence ID" value="NZ_FOFP01000016.1"/>
</dbReference>
<gene>
    <name evidence="3" type="ORF">SAMN05216600_11652</name>
</gene>
<sequence>MRPILRLLVSCLPLLSLPSLAATVPDLYEVHEPVTSQQPEDRGAALTQALDTLVLRLTGDPKAAASPALSEVRKDPQQLVSQYRYEDDKLVVDFDPMSTESSLRQAGLALWGSNRPALVTWWLNESVAGSSLVGDGQSSAAPLRQAAQHRGLPLRLPLADLSEQLLATPEALAATDPQALRDASERYAGDALLAVLAREDNGQWQAQWRVWLGDAREQGRAEGADQAALADAVLRAVSERLAPRFVVAPGAARRLSVEIEGTTLARYAELQRLLEPFAGHLRQVQGDRLVFDVSASAEQVRAQLALAQLHEAPVEPEVAPPATPAPAAEQTPGAPAAPSPAASSANDVLRFRW</sequence>
<evidence type="ECO:0000313" key="4">
    <source>
        <dbReference type="Proteomes" id="UP000198512"/>
    </source>
</evidence>